<dbReference type="Proteomes" id="UP000245996">
    <property type="component" value="Unassembled WGS sequence"/>
</dbReference>
<evidence type="ECO:0000313" key="1">
    <source>
        <dbReference type="EMBL" id="PWJ83360.1"/>
    </source>
</evidence>
<evidence type="ECO:0000313" key="2">
    <source>
        <dbReference type="Proteomes" id="UP000245996"/>
    </source>
</evidence>
<dbReference type="AlphaFoldDB" id="A0ABD6XY81"/>
<organism evidence="1 2">
    <name type="scientific">Enterobacter agglomerans</name>
    <name type="common">Erwinia herbicola</name>
    <name type="synonym">Pantoea agglomerans</name>
    <dbReference type="NCBI Taxonomy" id="549"/>
    <lineage>
        <taxon>Bacteria</taxon>
        <taxon>Pseudomonadati</taxon>
        <taxon>Pseudomonadota</taxon>
        <taxon>Gammaproteobacteria</taxon>
        <taxon>Enterobacterales</taxon>
        <taxon>Erwiniaceae</taxon>
        <taxon>Pantoea</taxon>
        <taxon>Pantoea agglomerans group</taxon>
    </lineage>
</organism>
<dbReference type="EMBL" id="QGHE01000001">
    <property type="protein sequence ID" value="PWJ83360.1"/>
    <property type="molecule type" value="Genomic_DNA"/>
</dbReference>
<sequence>MSSFLIVKVFGVKHFLENDSREIDNPIYLIFDTSSSMIIGKYEVEETVALSKCHELNKNKQAENIKIFIEISDNHCETFTNTNVIKNIEKTEVANKKIESTLLDAITSKVENKIIDILNIHIRPRSIIGRKL</sequence>
<protein>
    <submittedName>
        <fullName evidence="1">Uncharacterized protein</fullName>
    </submittedName>
</protein>
<dbReference type="RefSeq" id="WP_109650892.1">
    <property type="nucleotide sequence ID" value="NZ_JBBJPS010000004.1"/>
</dbReference>
<accession>A0ABD6XY81</accession>
<reference evidence="1 2" key="1">
    <citation type="submission" date="2018-05" db="EMBL/GenBank/DDBJ databases">
        <title>Genomic Encyclopedia of Type Strains, Phase IV (KMG-V): Genome sequencing to study the core and pangenomes of soil and plant-associated prokaryotes.</title>
        <authorList>
            <person name="Whitman W."/>
        </authorList>
    </citation>
    <scope>NUCLEOTIDE SEQUENCE [LARGE SCALE GENOMIC DNA]</scope>
    <source>
        <strain evidence="1 2">PNG 92-11</strain>
    </source>
</reference>
<proteinExistence type="predicted"/>
<comment type="caution">
    <text evidence="1">The sequence shown here is derived from an EMBL/GenBank/DDBJ whole genome shotgun (WGS) entry which is preliminary data.</text>
</comment>
<name>A0ABD6XY81_ENTAG</name>
<gene>
    <name evidence="1" type="ORF">C7430_101937</name>
</gene>